<dbReference type="EMBL" id="JAGSPN010000017">
    <property type="protein sequence ID" value="MBR7784008.1"/>
    <property type="molecule type" value="Genomic_DNA"/>
</dbReference>
<dbReference type="AlphaFoldDB" id="A0A941DNE0"/>
<dbReference type="PROSITE" id="PS50879">
    <property type="entry name" value="RNASE_H_1"/>
    <property type="match status" value="1"/>
</dbReference>
<dbReference type="GO" id="GO:0003676">
    <property type="term" value="F:nucleic acid binding"/>
    <property type="evidence" value="ECO:0007669"/>
    <property type="project" value="InterPro"/>
</dbReference>
<dbReference type="CDD" id="cd09279">
    <property type="entry name" value="RNase_HI_like"/>
    <property type="match status" value="1"/>
</dbReference>
<feature type="domain" description="RNase H type-1" evidence="1">
    <location>
        <begin position="8"/>
        <end position="140"/>
    </location>
</feature>
<accession>A0A941DNE0</accession>
<name>A0A941DNE0_9BURK</name>
<dbReference type="InterPro" id="IPR002156">
    <property type="entry name" value="RNaseH_domain"/>
</dbReference>
<dbReference type="InterPro" id="IPR012337">
    <property type="entry name" value="RNaseH-like_sf"/>
</dbReference>
<evidence type="ECO:0000313" key="2">
    <source>
        <dbReference type="EMBL" id="MBR7784008.1"/>
    </source>
</evidence>
<evidence type="ECO:0000313" key="3">
    <source>
        <dbReference type="Proteomes" id="UP000680067"/>
    </source>
</evidence>
<proteinExistence type="predicted"/>
<dbReference type="PANTHER" id="PTHR46387">
    <property type="entry name" value="POLYNUCLEOTIDYL TRANSFERASE, RIBONUCLEASE H-LIKE SUPERFAMILY PROTEIN"/>
    <property type="match status" value="1"/>
</dbReference>
<dbReference type="InterPro" id="IPR036397">
    <property type="entry name" value="RNaseH_sf"/>
</dbReference>
<dbReference type="PANTHER" id="PTHR46387:SF2">
    <property type="entry name" value="RIBONUCLEASE HI"/>
    <property type="match status" value="1"/>
</dbReference>
<dbReference type="Proteomes" id="UP000680067">
    <property type="component" value="Unassembled WGS sequence"/>
</dbReference>
<dbReference type="GO" id="GO:0004523">
    <property type="term" value="F:RNA-DNA hybrid ribonuclease activity"/>
    <property type="evidence" value="ECO:0007669"/>
    <property type="project" value="InterPro"/>
</dbReference>
<protein>
    <submittedName>
        <fullName evidence="2">Ribonuclease HI family protein</fullName>
    </submittedName>
</protein>
<comment type="caution">
    <text evidence="2">The sequence shown here is derived from an EMBL/GenBank/DDBJ whole genome shotgun (WGS) entry which is preliminary data.</text>
</comment>
<reference evidence="2" key="1">
    <citation type="submission" date="2021-04" db="EMBL/GenBank/DDBJ databases">
        <title>novel species isolated from subtropical streams in China.</title>
        <authorList>
            <person name="Lu H."/>
        </authorList>
    </citation>
    <scope>NUCLEOTIDE SEQUENCE</scope>
    <source>
        <strain evidence="2">LFS511W</strain>
    </source>
</reference>
<dbReference type="Pfam" id="PF13456">
    <property type="entry name" value="RVT_3"/>
    <property type="match status" value="1"/>
</dbReference>
<dbReference type="RefSeq" id="WP_212689283.1">
    <property type="nucleotide sequence ID" value="NZ_JAGSPN010000017.1"/>
</dbReference>
<organism evidence="2 3">
    <name type="scientific">Undibacterium luofuense</name>
    <dbReference type="NCBI Taxonomy" id="2828733"/>
    <lineage>
        <taxon>Bacteria</taxon>
        <taxon>Pseudomonadati</taxon>
        <taxon>Pseudomonadota</taxon>
        <taxon>Betaproteobacteria</taxon>
        <taxon>Burkholderiales</taxon>
        <taxon>Oxalobacteraceae</taxon>
        <taxon>Undibacterium</taxon>
    </lineage>
</organism>
<keyword evidence="3" id="KW-1185">Reference proteome</keyword>
<sequence length="140" mass="15641">MKNKSALPDADWHAAFDGSCSPNPGRCRIAGVLRHLPTGESFQWARNAGEGDSSDAEYQALIALLREMERHYQAGQSVRIQGDSQVVIQDVLGTASRPAAVLAAYREEAQAILSRFPHWQLRWVPRHRNQEADQLLRQPA</sequence>
<dbReference type="SUPFAM" id="SSF53098">
    <property type="entry name" value="Ribonuclease H-like"/>
    <property type="match status" value="1"/>
</dbReference>
<dbReference type="Gene3D" id="3.30.420.10">
    <property type="entry name" value="Ribonuclease H-like superfamily/Ribonuclease H"/>
    <property type="match status" value="1"/>
</dbReference>
<gene>
    <name evidence="2" type="ORF">KDM89_17825</name>
</gene>
<evidence type="ECO:0000259" key="1">
    <source>
        <dbReference type="PROSITE" id="PS50879"/>
    </source>
</evidence>